<name>A0A0A1YL57_9PSED</name>
<accession>A0A0A1YL57</accession>
<keyword evidence="4" id="KW-1185">Reference proteome</keyword>
<keyword evidence="1" id="KW-0732">Signal</keyword>
<feature type="domain" description="SnoaL-like" evidence="2">
    <location>
        <begin position="32"/>
        <end position="130"/>
    </location>
</feature>
<dbReference type="AlphaFoldDB" id="A0A0A1YL57"/>
<protein>
    <submittedName>
        <fullName evidence="3">Membrane protein</fullName>
    </submittedName>
</protein>
<dbReference type="eggNOG" id="ENOG5032TQI">
    <property type="taxonomic scope" value="Bacteria"/>
</dbReference>
<dbReference type="RefSeq" id="WP_025164944.1">
    <property type="nucleotide sequence ID" value="NZ_AWSQ01000002.1"/>
</dbReference>
<proteinExistence type="predicted"/>
<dbReference type="InterPro" id="IPR037401">
    <property type="entry name" value="SnoaL-like"/>
</dbReference>
<feature type="signal peptide" evidence="1">
    <location>
        <begin position="1"/>
        <end position="23"/>
    </location>
</feature>
<dbReference type="Pfam" id="PF12680">
    <property type="entry name" value="SnoaL_2"/>
    <property type="match status" value="1"/>
</dbReference>
<gene>
    <name evidence="3" type="ORF">TMS3_0109265</name>
</gene>
<dbReference type="EMBL" id="AWSQ01000002">
    <property type="protein sequence ID" value="KFX69698.1"/>
    <property type="molecule type" value="Genomic_DNA"/>
</dbReference>
<dbReference type="Proteomes" id="UP000030063">
    <property type="component" value="Unassembled WGS sequence"/>
</dbReference>
<evidence type="ECO:0000313" key="4">
    <source>
        <dbReference type="Proteomes" id="UP000030063"/>
    </source>
</evidence>
<dbReference type="InterPro" id="IPR032710">
    <property type="entry name" value="NTF2-like_dom_sf"/>
</dbReference>
<comment type="caution">
    <text evidence="3">The sequence shown here is derived from an EMBL/GenBank/DDBJ whole genome shotgun (WGS) entry which is preliminary data.</text>
</comment>
<dbReference type="Gene3D" id="3.10.450.50">
    <property type="match status" value="1"/>
</dbReference>
<reference evidence="3 4" key="1">
    <citation type="journal article" date="2014" name="Genome Announc.">
        <title>Draft Genome Sequence of Petroleum Oil-Degrading Marine Bacterium Pseudomonas taeanensis Strain MS-3, Isolated from a Crude Oil-Contaminated Seashore.</title>
        <authorList>
            <person name="Lee S.Y."/>
            <person name="Kim S.H."/>
            <person name="Lee D.G."/>
            <person name="Shin S."/>
            <person name="Yun S.H."/>
            <person name="Choi C.W."/>
            <person name="Chung Y.H."/>
            <person name="Choi J.S."/>
            <person name="Kahng H.Y."/>
            <person name="Kim S.I."/>
        </authorList>
    </citation>
    <scope>NUCLEOTIDE SEQUENCE [LARGE SCALE GENOMIC DNA]</scope>
    <source>
        <strain evidence="3 4">MS-3</strain>
    </source>
</reference>
<dbReference type="OrthoDB" id="8902994at2"/>
<sequence>MQQKLIAVLSLSSALGFAQIAHAGPASDAASAHFQAIGSGDLNQLMAAYAADAQLNWVGGPLDGRYQGADSIGQLWQRFAKAQGPLQVSQAGLQEAANPKGATVTADVRFSGKQPINVRYVLTYRAGKIANETWQVVPALATSAY</sequence>
<dbReference type="STRING" id="1395571.TMS3_0109265"/>
<evidence type="ECO:0000313" key="3">
    <source>
        <dbReference type="EMBL" id="KFX69698.1"/>
    </source>
</evidence>
<dbReference type="SUPFAM" id="SSF54427">
    <property type="entry name" value="NTF2-like"/>
    <property type="match status" value="1"/>
</dbReference>
<evidence type="ECO:0000256" key="1">
    <source>
        <dbReference type="SAM" id="SignalP"/>
    </source>
</evidence>
<evidence type="ECO:0000259" key="2">
    <source>
        <dbReference type="Pfam" id="PF12680"/>
    </source>
</evidence>
<feature type="chain" id="PRO_5001995899" evidence="1">
    <location>
        <begin position="24"/>
        <end position="145"/>
    </location>
</feature>
<organism evidence="3 4">
    <name type="scientific">Pseudomonas taeanensis MS-3</name>
    <dbReference type="NCBI Taxonomy" id="1395571"/>
    <lineage>
        <taxon>Bacteria</taxon>
        <taxon>Pseudomonadati</taxon>
        <taxon>Pseudomonadota</taxon>
        <taxon>Gammaproteobacteria</taxon>
        <taxon>Pseudomonadales</taxon>
        <taxon>Pseudomonadaceae</taxon>
        <taxon>Pseudomonas</taxon>
    </lineage>
</organism>